<keyword evidence="9" id="KW-1185">Reference proteome</keyword>
<keyword evidence="2 7" id="KW-0812">Transmembrane</keyword>
<comment type="catalytic activity">
    <reaction evidence="7">
        <text>a peptidoglycan chain = a peptidoglycan chain with N-acetyl-1,6-anhydromuramyl-[peptide] at the reducing end + a peptidoglycan chain with N-acetylglucosamine at the non-reducing end.</text>
        <dbReference type="EC" id="4.2.2.29"/>
    </reaction>
</comment>
<keyword evidence="3 7" id="KW-1133">Transmembrane helix</keyword>
<evidence type="ECO:0000313" key="9">
    <source>
        <dbReference type="Proteomes" id="UP000243884"/>
    </source>
</evidence>
<dbReference type="GO" id="GO:0009252">
    <property type="term" value="P:peptidoglycan biosynthetic process"/>
    <property type="evidence" value="ECO:0007669"/>
    <property type="project" value="UniProtKB-UniRule"/>
</dbReference>
<dbReference type="InterPro" id="IPR003770">
    <property type="entry name" value="MLTG-like"/>
</dbReference>
<evidence type="ECO:0000256" key="5">
    <source>
        <dbReference type="ARBA" id="ARBA00023239"/>
    </source>
</evidence>
<keyword evidence="4 7" id="KW-0472">Membrane</keyword>
<gene>
    <name evidence="7" type="primary">mltG</name>
    <name evidence="8" type="ORF">SAMN04487984_0391</name>
</gene>
<dbReference type="PANTHER" id="PTHR30518">
    <property type="entry name" value="ENDOLYTIC MUREIN TRANSGLYCOSYLASE"/>
    <property type="match status" value="1"/>
</dbReference>
<feature type="site" description="Important for catalytic activity" evidence="7">
    <location>
        <position position="253"/>
    </location>
</feature>
<evidence type="ECO:0000313" key="8">
    <source>
        <dbReference type="EMBL" id="SMC31607.1"/>
    </source>
</evidence>
<keyword evidence="1 7" id="KW-1003">Cell membrane</keyword>
<evidence type="ECO:0000256" key="6">
    <source>
        <dbReference type="ARBA" id="ARBA00023316"/>
    </source>
</evidence>
<evidence type="ECO:0000256" key="7">
    <source>
        <dbReference type="HAMAP-Rule" id="MF_02065"/>
    </source>
</evidence>
<dbReference type="PANTHER" id="PTHR30518:SF2">
    <property type="entry name" value="ENDOLYTIC MUREIN TRANSGLYCOSYLASE"/>
    <property type="match status" value="1"/>
</dbReference>
<evidence type="ECO:0000256" key="2">
    <source>
        <dbReference type="ARBA" id="ARBA00022692"/>
    </source>
</evidence>
<evidence type="ECO:0000256" key="3">
    <source>
        <dbReference type="ARBA" id="ARBA00022989"/>
    </source>
</evidence>
<dbReference type="GO" id="GO:0071555">
    <property type="term" value="P:cell wall organization"/>
    <property type="evidence" value="ECO:0007669"/>
    <property type="project" value="UniProtKB-KW"/>
</dbReference>
<comment type="similarity">
    <text evidence="7">Belongs to the transglycosylase MltG family.</text>
</comment>
<accession>A0A1W1Y631</accession>
<name>A0A1W1Y631_9LACT</name>
<reference evidence="9" key="1">
    <citation type="submission" date="2017-04" db="EMBL/GenBank/DDBJ databases">
        <authorList>
            <person name="Varghese N."/>
            <person name="Submissions S."/>
        </authorList>
    </citation>
    <scope>NUCLEOTIDE SEQUENCE [LARGE SCALE GENOMIC DNA]</scope>
    <source>
        <strain evidence="9">DSM 21500</strain>
    </source>
</reference>
<keyword evidence="6 7" id="KW-0961">Cell wall biogenesis/degradation</keyword>
<dbReference type="GO" id="GO:0008932">
    <property type="term" value="F:lytic endotransglycosylase activity"/>
    <property type="evidence" value="ECO:0007669"/>
    <property type="project" value="UniProtKB-UniRule"/>
</dbReference>
<dbReference type="Pfam" id="PF02618">
    <property type="entry name" value="YceG"/>
    <property type="match status" value="1"/>
</dbReference>
<dbReference type="EMBL" id="FWXK01000002">
    <property type="protein sequence ID" value="SMC31607.1"/>
    <property type="molecule type" value="Genomic_DNA"/>
</dbReference>
<dbReference type="STRING" id="371602.SAMN04487984_0391"/>
<dbReference type="RefSeq" id="WP_084097993.1">
    <property type="nucleotide sequence ID" value="NZ_FWXK01000002.1"/>
</dbReference>
<dbReference type="HAMAP" id="MF_02065">
    <property type="entry name" value="MltG"/>
    <property type="match status" value="1"/>
</dbReference>
<dbReference type="EC" id="4.2.2.29" evidence="7"/>
<dbReference type="GO" id="GO:0005886">
    <property type="term" value="C:plasma membrane"/>
    <property type="evidence" value="ECO:0007669"/>
    <property type="project" value="UniProtKB-SubCell"/>
</dbReference>
<dbReference type="NCBIfam" id="TIGR00247">
    <property type="entry name" value="endolytic transglycosylase MltG"/>
    <property type="match status" value="1"/>
</dbReference>
<keyword evidence="5 7" id="KW-0456">Lyase</keyword>
<organism evidence="8 9">
    <name type="scientific">Aerococcus suis</name>
    <dbReference type="NCBI Taxonomy" id="371602"/>
    <lineage>
        <taxon>Bacteria</taxon>
        <taxon>Bacillati</taxon>
        <taxon>Bacillota</taxon>
        <taxon>Bacilli</taxon>
        <taxon>Lactobacillales</taxon>
        <taxon>Aerococcaceae</taxon>
        <taxon>Aerococcus</taxon>
    </lineage>
</organism>
<sequence>MTKKSKRHSSKRQIEAKQEDNLASKVVKWLFILLISLVLIFGIVFGVNVMTGGFGSDDETVAVDIPSGATANDVATILADNDIVANDKLFSLYMRLSGKDEIQAGHYELPKSAGFGEASDILAEGGLSGETYKLAIPEGTNLEGIADIVADASDYSADEFMEVAKSDKFFDQLKADYPDMLGEVADKDDVRYKLEGYLYPATYDIGKDESIEDIIHKMVDNMNNVYVQHQSERQHSDLSFHEVLTLASLVEAEAPETADRQKIAGVFFNRLNQDMPIQSDISISYALNEHRPYVTYDDTEVDSPYNLYKNTGLGPGPFNNPGVEAIEATLEPEDTDYLYFVADLKTGKVYYAKTYEEHMELVDKYVSEDNADM</sequence>
<evidence type="ECO:0000256" key="4">
    <source>
        <dbReference type="ARBA" id="ARBA00023136"/>
    </source>
</evidence>
<proteinExistence type="inferred from homology"/>
<evidence type="ECO:0000256" key="1">
    <source>
        <dbReference type="ARBA" id="ARBA00022475"/>
    </source>
</evidence>
<protein>
    <recommendedName>
        <fullName evidence="7">Endolytic murein transglycosylase</fullName>
        <ecNumber evidence="7">4.2.2.29</ecNumber>
    </recommendedName>
    <alternativeName>
        <fullName evidence="7">Peptidoglycan lytic transglycosylase</fullName>
    </alternativeName>
    <alternativeName>
        <fullName evidence="7">Peptidoglycan polymerization terminase</fullName>
    </alternativeName>
</protein>
<dbReference type="Gene3D" id="3.30.160.60">
    <property type="entry name" value="Classic Zinc Finger"/>
    <property type="match status" value="1"/>
</dbReference>
<comment type="subcellular location">
    <subcellularLocation>
        <location evidence="7">Cell membrane</location>
        <topology evidence="7">Single-pass membrane protein</topology>
    </subcellularLocation>
</comment>
<comment type="function">
    <text evidence="7">Functions as a peptidoglycan terminase that cleaves nascent peptidoglycan strands endolytically to terminate their elongation.</text>
</comment>
<dbReference type="Proteomes" id="UP000243884">
    <property type="component" value="Unassembled WGS sequence"/>
</dbReference>
<dbReference type="Gene3D" id="3.30.1490.480">
    <property type="entry name" value="Endolytic murein transglycosylase"/>
    <property type="match status" value="1"/>
</dbReference>
<dbReference type="AlphaFoldDB" id="A0A1W1Y631"/>
<feature type="transmembrane region" description="Helical" evidence="7">
    <location>
        <begin position="26"/>
        <end position="47"/>
    </location>
</feature>
<dbReference type="CDD" id="cd08010">
    <property type="entry name" value="MltG_like"/>
    <property type="match status" value="1"/>
</dbReference>
<dbReference type="OrthoDB" id="9814591at2"/>